<keyword evidence="3" id="KW-1185">Reference proteome</keyword>
<name>A0A1H8YLV3_9PSEU</name>
<dbReference type="Pfam" id="PF13668">
    <property type="entry name" value="Ferritin_2"/>
    <property type="match status" value="1"/>
</dbReference>
<sequence length="335" mass="34358">MFGKRYAASMINRSAENDQDRRKFLRAAGMSGLGVVGAGALAGLGGFGATASAATRKSAPVAEAAAAEVSDGAVLNFALNLEYLEAEFYLHAVTGKGLADSMTTGTGTRGGVTGGRAVRFETKTARQYAQEIAGDEKAHVEFLRSALGSAAVSRPAIDLQSSFTAAAQAAGLVKPGHTFDAFACEENFLLAAFLFEDVGVTAYKGAAPLISNKTYLEAAAGILAVEAYHAGNIRSAIYQRGGGLLGTGLFSTDLKKASVKLSDARDSLDGPTDDDQGVIDSHGNANIVPTDANGIAYSRSPGQVLNIVYLTNKAATSGGFFPKGVNGDVNTSAAN</sequence>
<reference evidence="2 3" key="1">
    <citation type="submission" date="2016-10" db="EMBL/GenBank/DDBJ databases">
        <authorList>
            <person name="de Groot N.N."/>
        </authorList>
    </citation>
    <scope>NUCLEOTIDE SEQUENCE [LARGE SCALE GENOMIC DNA]</scope>
    <source>
        <strain evidence="2 3">DSM 44993</strain>
    </source>
</reference>
<dbReference type="PROSITE" id="PS51318">
    <property type="entry name" value="TAT"/>
    <property type="match status" value="1"/>
</dbReference>
<dbReference type="PANTHER" id="PTHR31694:SF26">
    <property type="entry name" value="OS05G0151100 PROTEIN"/>
    <property type="match status" value="1"/>
</dbReference>
<gene>
    <name evidence="2" type="ORF">SAMN04489732_124128</name>
</gene>
<dbReference type="AlphaFoldDB" id="A0A1H8YLV3"/>
<organism evidence="2 3">
    <name type="scientific">Amycolatopsis saalfeldensis</name>
    <dbReference type="NCBI Taxonomy" id="394193"/>
    <lineage>
        <taxon>Bacteria</taxon>
        <taxon>Bacillati</taxon>
        <taxon>Actinomycetota</taxon>
        <taxon>Actinomycetes</taxon>
        <taxon>Pseudonocardiales</taxon>
        <taxon>Pseudonocardiaceae</taxon>
        <taxon>Amycolatopsis</taxon>
    </lineage>
</organism>
<dbReference type="PANTHER" id="PTHR31694">
    <property type="entry name" value="DESICCATION-LIKE PROTEIN"/>
    <property type="match status" value="1"/>
</dbReference>
<dbReference type="SUPFAM" id="SSF47240">
    <property type="entry name" value="Ferritin-like"/>
    <property type="match status" value="1"/>
</dbReference>
<protein>
    <submittedName>
        <fullName evidence="2">Ferritin-like domain-containing protein</fullName>
    </submittedName>
</protein>
<accession>A0A1H8YLV3</accession>
<dbReference type="RefSeq" id="WP_091627582.1">
    <property type="nucleotide sequence ID" value="NZ_FOEF01000024.1"/>
</dbReference>
<dbReference type="Proteomes" id="UP000198582">
    <property type="component" value="Unassembled WGS sequence"/>
</dbReference>
<evidence type="ECO:0000313" key="3">
    <source>
        <dbReference type="Proteomes" id="UP000198582"/>
    </source>
</evidence>
<dbReference type="InterPro" id="IPR052965">
    <property type="entry name" value="Pigment-catalase-like"/>
</dbReference>
<feature type="region of interest" description="Disordered" evidence="1">
    <location>
        <begin position="264"/>
        <end position="284"/>
    </location>
</feature>
<evidence type="ECO:0000313" key="2">
    <source>
        <dbReference type="EMBL" id="SEP53157.1"/>
    </source>
</evidence>
<dbReference type="InterPro" id="IPR009078">
    <property type="entry name" value="Ferritin-like_SF"/>
</dbReference>
<dbReference type="STRING" id="394193.SAMN04489732_124128"/>
<dbReference type="EMBL" id="FOEF01000024">
    <property type="protein sequence ID" value="SEP53157.1"/>
    <property type="molecule type" value="Genomic_DNA"/>
</dbReference>
<dbReference type="OrthoDB" id="954262at2"/>
<proteinExistence type="predicted"/>
<evidence type="ECO:0000256" key="1">
    <source>
        <dbReference type="SAM" id="MobiDB-lite"/>
    </source>
</evidence>
<dbReference type="InterPro" id="IPR006311">
    <property type="entry name" value="TAT_signal"/>
</dbReference>